<dbReference type="PANTHER" id="PTHR24103">
    <property type="entry name" value="E3 UBIQUITIN-PROTEIN LIGASE TRIM"/>
    <property type="match status" value="1"/>
</dbReference>
<dbReference type="InterPro" id="IPR003879">
    <property type="entry name" value="Butyrophylin_SPRY"/>
</dbReference>
<feature type="domain" description="RING-type" evidence="6">
    <location>
        <begin position="15"/>
        <end position="55"/>
    </location>
</feature>
<keyword evidence="1" id="KW-0479">Metal-binding</keyword>
<dbReference type="STRING" id="109280.ENSHCOP00000001969"/>
<dbReference type="InterPro" id="IPR013083">
    <property type="entry name" value="Znf_RING/FYVE/PHD"/>
</dbReference>
<dbReference type="CDD" id="cd13733">
    <property type="entry name" value="SPRY_PRY_C-I_1"/>
    <property type="match status" value="1"/>
</dbReference>
<keyword evidence="3" id="KW-0862">Zinc</keyword>
<evidence type="ECO:0000259" key="6">
    <source>
        <dbReference type="PROSITE" id="PS50089"/>
    </source>
</evidence>
<dbReference type="InterPro" id="IPR017907">
    <property type="entry name" value="Znf_RING_CS"/>
</dbReference>
<dbReference type="InterPro" id="IPR027370">
    <property type="entry name" value="Znf-RING_euk"/>
</dbReference>
<dbReference type="SMART" id="SM00184">
    <property type="entry name" value="RING"/>
    <property type="match status" value="1"/>
</dbReference>
<dbReference type="PRINTS" id="PR01407">
    <property type="entry name" value="BUTYPHLNCDUF"/>
</dbReference>
<evidence type="ECO:0000313" key="9">
    <source>
        <dbReference type="Proteomes" id="UP000264820"/>
    </source>
</evidence>
<dbReference type="InterPro" id="IPR013320">
    <property type="entry name" value="ConA-like_dom_sf"/>
</dbReference>
<dbReference type="SUPFAM" id="SSF57850">
    <property type="entry name" value="RING/U-box"/>
    <property type="match status" value="1"/>
</dbReference>
<dbReference type="InterPro" id="IPR003877">
    <property type="entry name" value="SPRY_dom"/>
</dbReference>
<proteinExistence type="predicted"/>
<dbReference type="Pfam" id="PF25600">
    <property type="entry name" value="TRIM_CC"/>
    <property type="match status" value="1"/>
</dbReference>
<reference evidence="8" key="1">
    <citation type="submission" date="2025-08" db="UniProtKB">
        <authorList>
            <consortium name="Ensembl"/>
        </authorList>
    </citation>
    <scope>IDENTIFICATION</scope>
</reference>
<dbReference type="GeneTree" id="ENSGT00940000165499"/>
<dbReference type="InterPro" id="IPR058030">
    <property type="entry name" value="TRIM8/14/16/25/29/45/65_CC"/>
</dbReference>
<evidence type="ECO:0000256" key="1">
    <source>
        <dbReference type="ARBA" id="ARBA00022723"/>
    </source>
</evidence>
<feature type="domain" description="B30.2/SPRY" evidence="7">
    <location>
        <begin position="189"/>
        <end position="386"/>
    </location>
</feature>
<reference evidence="8" key="2">
    <citation type="submission" date="2025-09" db="UniProtKB">
        <authorList>
            <consortium name="Ensembl"/>
        </authorList>
    </citation>
    <scope>IDENTIFICATION</scope>
</reference>
<dbReference type="InterPro" id="IPR001841">
    <property type="entry name" value="Znf_RING"/>
</dbReference>
<dbReference type="InterPro" id="IPR006574">
    <property type="entry name" value="PRY"/>
</dbReference>
<dbReference type="PROSITE" id="PS50089">
    <property type="entry name" value="ZF_RING_2"/>
    <property type="match status" value="1"/>
</dbReference>
<dbReference type="InterPro" id="IPR043136">
    <property type="entry name" value="B30.2/SPRY_sf"/>
</dbReference>
<dbReference type="Pfam" id="PF00622">
    <property type="entry name" value="SPRY"/>
    <property type="match status" value="1"/>
</dbReference>
<accession>A0A3Q3D3Y0</accession>
<keyword evidence="2 4" id="KW-0863">Zinc-finger</keyword>
<dbReference type="InterPro" id="IPR001870">
    <property type="entry name" value="B30.2/SPRY"/>
</dbReference>
<keyword evidence="5" id="KW-0175">Coiled coil</keyword>
<evidence type="ECO:0000256" key="4">
    <source>
        <dbReference type="PROSITE-ProRule" id="PRU00175"/>
    </source>
</evidence>
<name>A0A3Q3D3Y0_HIPCM</name>
<dbReference type="Ensembl" id="ENSHCOT00000011196.1">
    <property type="protein sequence ID" value="ENSHCOP00000001969.1"/>
    <property type="gene ID" value="ENSHCOG00000003042.1"/>
</dbReference>
<evidence type="ECO:0000256" key="3">
    <source>
        <dbReference type="ARBA" id="ARBA00022833"/>
    </source>
</evidence>
<evidence type="ECO:0000256" key="5">
    <source>
        <dbReference type="SAM" id="Coils"/>
    </source>
</evidence>
<sequence length="398" mass="44648">MASPSTLLSEALLQCGICQDVFSEPVSIPCGHSFCHSCITSRWDRGASSSCPKCDTLFTTRPELCENSFAREMSERKDNVKMSCNIFSALSEALERSRSELLESIQRRQAATEHAAQRLTAQLELEVKELERRRREMEQLLNTDDRLLLLQVGGGEPSWKWFTFSSCCDNVIHSDPCVGIVRRALDHVDQQLCSFLKTLSIEGQANSDVYLDPRTANPWLFLSEDGRRVQDGDIERDLPDLPERFDTVPCVLATKGFTTGRHYWEVEVGDKTSWDLGVAEASVNRKGLVTLCPQNGYWAVCLRRAAEYRACAAQAQLLYLPQRPKVIGLFLDVADGTVSFYDAEAKSHIYSFTHVHFTEAVFPLFNPDVSDNGRNGSPLIIRALALLLNAKYAETTTH</sequence>
<dbReference type="AlphaFoldDB" id="A0A3Q3D3Y0"/>
<evidence type="ECO:0000256" key="2">
    <source>
        <dbReference type="ARBA" id="ARBA00022771"/>
    </source>
</evidence>
<dbReference type="SMART" id="SM00589">
    <property type="entry name" value="PRY"/>
    <property type="match status" value="1"/>
</dbReference>
<dbReference type="FunFam" id="2.60.120.920:FF:000004">
    <property type="entry name" value="Butyrophilin subfamily 1 member A1"/>
    <property type="match status" value="1"/>
</dbReference>
<dbReference type="Pfam" id="PF13765">
    <property type="entry name" value="PRY"/>
    <property type="match status" value="1"/>
</dbReference>
<keyword evidence="9" id="KW-1185">Reference proteome</keyword>
<dbReference type="SMART" id="SM00449">
    <property type="entry name" value="SPRY"/>
    <property type="match status" value="1"/>
</dbReference>
<evidence type="ECO:0000259" key="7">
    <source>
        <dbReference type="PROSITE" id="PS50188"/>
    </source>
</evidence>
<dbReference type="Pfam" id="PF13445">
    <property type="entry name" value="zf-RING_UBOX"/>
    <property type="match status" value="1"/>
</dbReference>
<dbReference type="GO" id="GO:0008270">
    <property type="term" value="F:zinc ion binding"/>
    <property type="evidence" value="ECO:0007669"/>
    <property type="project" value="UniProtKB-KW"/>
</dbReference>
<dbReference type="PROSITE" id="PS50188">
    <property type="entry name" value="B302_SPRY"/>
    <property type="match status" value="1"/>
</dbReference>
<dbReference type="Gene3D" id="2.60.120.920">
    <property type="match status" value="1"/>
</dbReference>
<dbReference type="InterPro" id="IPR050143">
    <property type="entry name" value="TRIM/RBCC"/>
</dbReference>
<protein>
    <submittedName>
        <fullName evidence="8">E3 ubiquitin-protein ligase TRIM39-like</fullName>
    </submittedName>
</protein>
<dbReference type="Gene3D" id="3.30.40.10">
    <property type="entry name" value="Zinc/RING finger domain, C3HC4 (zinc finger)"/>
    <property type="match status" value="1"/>
</dbReference>
<evidence type="ECO:0000313" key="8">
    <source>
        <dbReference type="Ensembl" id="ENSHCOP00000001969.1"/>
    </source>
</evidence>
<dbReference type="SUPFAM" id="SSF49899">
    <property type="entry name" value="Concanavalin A-like lectins/glucanases"/>
    <property type="match status" value="1"/>
</dbReference>
<dbReference type="PROSITE" id="PS00518">
    <property type="entry name" value="ZF_RING_1"/>
    <property type="match status" value="1"/>
</dbReference>
<feature type="coiled-coil region" evidence="5">
    <location>
        <begin position="102"/>
        <end position="147"/>
    </location>
</feature>
<organism evidence="8 9">
    <name type="scientific">Hippocampus comes</name>
    <name type="common">Tiger tail seahorse</name>
    <dbReference type="NCBI Taxonomy" id="109280"/>
    <lineage>
        <taxon>Eukaryota</taxon>
        <taxon>Metazoa</taxon>
        <taxon>Chordata</taxon>
        <taxon>Craniata</taxon>
        <taxon>Vertebrata</taxon>
        <taxon>Euteleostomi</taxon>
        <taxon>Actinopterygii</taxon>
        <taxon>Neopterygii</taxon>
        <taxon>Teleostei</taxon>
        <taxon>Neoteleostei</taxon>
        <taxon>Acanthomorphata</taxon>
        <taxon>Syngnathiaria</taxon>
        <taxon>Syngnathiformes</taxon>
        <taxon>Syngnathoidei</taxon>
        <taxon>Syngnathidae</taxon>
        <taxon>Hippocampus</taxon>
    </lineage>
</organism>
<dbReference type="Proteomes" id="UP000264820">
    <property type="component" value="Unplaced"/>
</dbReference>